<gene>
    <name evidence="3" type="ORF">GN234_06295</name>
</gene>
<dbReference type="SUPFAM" id="SSF49373">
    <property type="entry name" value="Invasin/intimin cell-adhesion fragments"/>
    <property type="match status" value="1"/>
</dbReference>
<dbReference type="InterPro" id="IPR008964">
    <property type="entry name" value="Invasin/intimin_cell_adhesion"/>
</dbReference>
<dbReference type="AlphaFoldDB" id="A0A6N1CBC6"/>
<name>A0A6N1CBC6_9PSED</name>
<dbReference type="InterPro" id="IPR003343">
    <property type="entry name" value="Big_2"/>
</dbReference>
<dbReference type="Pfam" id="PF02368">
    <property type="entry name" value="Big_2"/>
    <property type="match status" value="1"/>
</dbReference>
<proteinExistence type="predicted"/>
<dbReference type="Gene3D" id="2.60.40.1080">
    <property type="match status" value="1"/>
</dbReference>
<evidence type="ECO:0000256" key="1">
    <source>
        <dbReference type="SAM" id="MobiDB-lite"/>
    </source>
</evidence>
<evidence type="ECO:0000313" key="4">
    <source>
        <dbReference type="Proteomes" id="UP000509545"/>
    </source>
</evidence>
<evidence type="ECO:0000259" key="2">
    <source>
        <dbReference type="Pfam" id="PF02368"/>
    </source>
</evidence>
<dbReference type="EMBL" id="CP048810">
    <property type="protein sequence ID" value="QKS81576.1"/>
    <property type="molecule type" value="Genomic_DNA"/>
</dbReference>
<dbReference type="RefSeq" id="WP_176688095.1">
    <property type="nucleotide sequence ID" value="NZ_CP048810.1"/>
</dbReference>
<evidence type="ECO:0000313" key="3">
    <source>
        <dbReference type="EMBL" id="QKS81576.1"/>
    </source>
</evidence>
<feature type="domain" description="BIG2" evidence="2">
    <location>
        <begin position="834"/>
        <end position="873"/>
    </location>
</feature>
<dbReference type="Proteomes" id="UP000509545">
    <property type="component" value="Chromosome"/>
</dbReference>
<reference evidence="3 4" key="1">
    <citation type="submission" date="2020-02" db="EMBL/GenBank/DDBJ databases">
        <authorList>
            <person name="Liang J."/>
        </authorList>
    </citation>
    <scope>NUCLEOTIDE SEQUENCE [LARGE SCALE GENOMIC DNA]</scope>
    <source>
        <strain evidence="3 4">L22-9</strain>
    </source>
</reference>
<protein>
    <recommendedName>
        <fullName evidence="2">BIG2 domain-containing protein</fullName>
    </recommendedName>
</protein>
<dbReference type="KEGG" id="pbz:GN234_06295"/>
<dbReference type="InterPro" id="IPR013783">
    <property type="entry name" value="Ig-like_fold"/>
</dbReference>
<dbReference type="Gene3D" id="2.60.40.10">
    <property type="entry name" value="Immunoglobulins"/>
    <property type="match status" value="1"/>
</dbReference>
<accession>A0A6N1CBC6</accession>
<organism evidence="3 4">
    <name type="scientific">Pseudomonas bijieensis</name>
    <dbReference type="NCBI Taxonomy" id="2681983"/>
    <lineage>
        <taxon>Bacteria</taxon>
        <taxon>Pseudomonadati</taxon>
        <taxon>Pseudomonadota</taxon>
        <taxon>Gammaproteobacteria</taxon>
        <taxon>Pseudomonadales</taxon>
        <taxon>Pseudomonadaceae</taxon>
        <taxon>Pseudomonas</taxon>
    </lineage>
</organism>
<sequence length="996" mass="107373">MKKRFPPRYSPENRPLEGLDPPWIPGWTQPVENYDGGIPARLAEGGLLCVVDPWTQMEVGDTFKFYWNDTSTPVWNTEIDLAQENQQLVFRIDEGHIVRGDAFPVFYSVLRVGGTRPEESDPQWKLLVKLDPPGGFDEEQGTPGHSGLRYSIPQDIVDNGVGPGDTGGVPVTIKPYRFMRRNDRINVAWGSENVYHTVADGEVDQEITITVPLEVIERAGDSDGIAVAYQVVDECGNYPGGYWRWSATTPILVDLNNNRLDPPLVLVNGFPTEEIDLEELAAEPVTVRVTANRYEHAVGDILRLTWRGTSADGFPVDVGPLEKTVETIPYYYDFTIPYDDVAAIARGRASVAYVRIRSGEADRPSKSSAVTVVGDNRRYGPPSVVEAIGNTLDPDLNFYTLSVPYYAGRNPGDQIIIVCEGLTAAGHPTYHDVPVIVAGEAVGAPVLGNLPKAQVKRLDGGSLKVYYSVNGQPDSDVLELTVGVAVPSLPIPTVVEAPDDVLDPDGVNPAIGANVIVPYTETLPEDVVVLRWRGSSSNAPDQPRTLTANTAGHPVPFTVPFTYVSGNLNGTVDVSYSVTRGTTLLGNSIVRHLRVGSAQLVDPTIDSVKDPHQVQIANGGYTVETSVTLSGKAAKGQRVEIYDGANLKGTANVSEDDEWSLTVSGLSVDPHIFTAKALYGDNPVSGPWGINVVAVEQPRIVWVKDPNQVDISNGGYTLATSVTLGGSASLGMQVQIFDGADSKGIVDVDVDGNGHWSLPLSGLAEGPHIFHAKALYSNYPESERWGINVAKPLVIDTSPVYLNGFFLYIGQPRNGTPMPAGTTVTRTPITGNPGYTYYTSNGNVARVNVYGTVEGWANGQATITVVDVSGQTASYAVIRSNAWHLAMIPSITGGEAPAWANSQGAANSFAEPPRPDGGTMQAIRTYYVVPIGFNYRHWTGAFENGNPLWPLWANPYTGEISTAAIQDYLGAYCRIPYNSGQVLASIPDSQPDSGQR</sequence>
<keyword evidence="4" id="KW-1185">Reference proteome</keyword>
<feature type="region of interest" description="Disordered" evidence="1">
    <location>
        <begin position="1"/>
        <end position="21"/>
    </location>
</feature>